<dbReference type="Pfam" id="PF01425">
    <property type="entry name" value="Amidase"/>
    <property type="match status" value="1"/>
</dbReference>
<evidence type="ECO:0000259" key="2">
    <source>
        <dbReference type="Pfam" id="PF01425"/>
    </source>
</evidence>
<dbReference type="Proteomes" id="UP000266178">
    <property type="component" value="Unassembled WGS sequence"/>
</dbReference>
<proteinExistence type="predicted"/>
<dbReference type="EC" id="3.5.1.4" evidence="3"/>
<evidence type="ECO:0000313" key="4">
    <source>
        <dbReference type="Proteomes" id="UP000266178"/>
    </source>
</evidence>
<dbReference type="PANTHER" id="PTHR42678:SF34">
    <property type="entry name" value="OS04G0183300 PROTEIN"/>
    <property type="match status" value="1"/>
</dbReference>
<accession>A0A399F627</accession>
<dbReference type="AlphaFoldDB" id="A0A399F627"/>
<name>A0A399F627_9DEIN</name>
<feature type="domain" description="Amidase" evidence="2">
    <location>
        <begin position="89"/>
        <end position="417"/>
    </location>
</feature>
<feature type="region of interest" description="Disordered" evidence="1">
    <location>
        <begin position="1"/>
        <end position="24"/>
    </location>
</feature>
<evidence type="ECO:0000256" key="1">
    <source>
        <dbReference type="SAM" id="MobiDB-lite"/>
    </source>
</evidence>
<dbReference type="GO" id="GO:0004040">
    <property type="term" value="F:amidase activity"/>
    <property type="evidence" value="ECO:0007669"/>
    <property type="project" value="UniProtKB-EC"/>
</dbReference>
<comment type="caution">
    <text evidence="3">The sequence shown here is derived from an EMBL/GenBank/DDBJ whole genome shotgun (WGS) entry which is preliminary data.</text>
</comment>
<sequence length="525" mass="56073">MGVGMSHPAPDNPNVSQQKHPARDWERFVSRQVAEQTAEHRYPLRRVLEFPPFEPLGAARMAELEALTARATIPELQAEMEAGRLSAVELTRFYLTRIRQHNDRLGAWLEVNPQGLEQAQQLDAERGAGRVRGLLHGIPLALKDNLATAAPLHTTAGAAALREAMADREAFIVQRLRAAGALVLGKNNLSEWANFMTTHSVNGFSALGGHTRNPYGPFDVGGSSSGTAVAVAANLAVAGVGSETSGSLVYPAAQNGIFTLKPSLGLVSRDRIIPITEAQDTAGPLTKNATDLAVLMGVLTAYDPADPLTQRAKALEPGAFALQGGSLAGLRIGWIEHTQRTGDLEGLGLVVQAFQRLGAEVKVLPFPTREIEMLPVLRYGLREGVNAYLRATGAPIPDLAAVIAFNEAHPEAAPYGQDLLIAAQNEGLAAEEYHALVEKNRQVGTEVLEGLMQEHEVSLLLTVSNSLSAYTSTSGFPVLTFPAGYRASGEPIGASLVGRLLEDPHLIAVAQALRPHLEPRKTPVL</sequence>
<dbReference type="PANTHER" id="PTHR42678">
    <property type="entry name" value="AMIDASE"/>
    <property type="match status" value="1"/>
</dbReference>
<dbReference type="InterPro" id="IPR023631">
    <property type="entry name" value="Amidase_dom"/>
</dbReference>
<gene>
    <name evidence="3" type="primary">amiD_2</name>
    <name evidence="3" type="ORF">Mgrana_02913</name>
</gene>
<keyword evidence="4" id="KW-1185">Reference proteome</keyword>
<organism evidence="3 4">
    <name type="scientific">Meiothermus granaticius NBRC 107808</name>
    <dbReference type="NCBI Taxonomy" id="1227551"/>
    <lineage>
        <taxon>Bacteria</taxon>
        <taxon>Thermotogati</taxon>
        <taxon>Deinococcota</taxon>
        <taxon>Deinococci</taxon>
        <taxon>Thermales</taxon>
        <taxon>Thermaceae</taxon>
        <taxon>Meiothermus</taxon>
    </lineage>
</organism>
<keyword evidence="3" id="KW-0378">Hydrolase</keyword>
<reference evidence="3 4" key="1">
    <citation type="submission" date="2018-08" db="EMBL/GenBank/DDBJ databases">
        <title>Meiothermus granaticius genome AF-68 sequencing project.</title>
        <authorList>
            <person name="Da Costa M.S."/>
            <person name="Albuquerque L."/>
            <person name="Raposo P."/>
            <person name="Froufe H.J.C."/>
            <person name="Barroso C.S."/>
            <person name="Egas C."/>
        </authorList>
    </citation>
    <scope>NUCLEOTIDE SEQUENCE [LARGE SCALE GENOMIC DNA]</scope>
    <source>
        <strain evidence="3 4">AF-68</strain>
    </source>
</reference>
<dbReference type="SUPFAM" id="SSF75304">
    <property type="entry name" value="Amidase signature (AS) enzymes"/>
    <property type="match status" value="1"/>
</dbReference>
<evidence type="ECO:0000313" key="3">
    <source>
        <dbReference type="EMBL" id="RIH91185.1"/>
    </source>
</evidence>
<protein>
    <submittedName>
        <fullName evidence="3">Putative amidase AmiD</fullName>
        <ecNumber evidence="3">3.5.1.4</ecNumber>
    </submittedName>
</protein>
<dbReference type="EMBL" id="QWLB01000054">
    <property type="protein sequence ID" value="RIH91185.1"/>
    <property type="molecule type" value="Genomic_DNA"/>
</dbReference>
<dbReference type="InterPro" id="IPR036928">
    <property type="entry name" value="AS_sf"/>
</dbReference>
<dbReference type="Gene3D" id="3.90.1300.10">
    <property type="entry name" value="Amidase signature (AS) domain"/>
    <property type="match status" value="1"/>
</dbReference>